<name>A0A386K482_9CAUD</name>
<dbReference type="EMBL" id="MG589384">
    <property type="protein sequence ID" value="AYD79548.1"/>
    <property type="molecule type" value="Genomic_DNA"/>
</dbReference>
<gene>
    <name evidence="1" type="ORF">LINGLNFE_00040</name>
</gene>
<organism evidence="1 2">
    <name type="scientific">Enterobacter phage phi63_307</name>
    <dbReference type="NCBI Taxonomy" id="2340711"/>
    <lineage>
        <taxon>Viruses</taxon>
        <taxon>Duplodnaviria</taxon>
        <taxon>Heunggongvirae</taxon>
        <taxon>Uroviricota</taxon>
        <taxon>Caudoviricetes</taxon>
        <taxon>Andersonviridae</taxon>
        <taxon>Ounavirinae</taxon>
        <taxon>Kolesnikvirus</taxon>
        <taxon>Kolesnikvirus Ea214</taxon>
    </lineage>
</organism>
<dbReference type="Proteomes" id="UP000270819">
    <property type="component" value="Segment"/>
</dbReference>
<proteinExistence type="predicted"/>
<sequence>MNKLNIHPVYQDFIKSLEAVLALEKQAQKEYSHCHAQMVDVQHEVELSEGYEDILKVIVFDHLKEISQERRKHKDTLLISDMLRKMLRGGIELEDLLRLLEDSGKEWSRHYTPRAEKSLDFQSPEKLRESRINRE</sequence>
<protein>
    <submittedName>
        <fullName evidence="1">Uncharacterized protein</fullName>
    </submittedName>
</protein>
<reference evidence="2" key="1">
    <citation type="submission" date="2017-11" db="EMBL/GenBank/DDBJ databases">
        <authorList>
            <person name="Zhao X."/>
        </authorList>
    </citation>
    <scope>NUCLEOTIDE SEQUENCE [LARGE SCALE GENOMIC DNA]</scope>
</reference>
<evidence type="ECO:0000313" key="2">
    <source>
        <dbReference type="Proteomes" id="UP000270819"/>
    </source>
</evidence>
<accession>A0A386K482</accession>
<evidence type="ECO:0000313" key="1">
    <source>
        <dbReference type="EMBL" id="AYD79548.1"/>
    </source>
</evidence>